<evidence type="ECO:0000256" key="1">
    <source>
        <dbReference type="ARBA" id="ARBA00004229"/>
    </source>
</evidence>
<dbReference type="PROSITE" id="PS00690">
    <property type="entry name" value="DEAH_ATP_HELICASE"/>
    <property type="match status" value="1"/>
</dbReference>
<evidence type="ECO:0000256" key="13">
    <source>
        <dbReference type="ARBA" id="ARBA00022806"/>
    </source>
</evidence>
<keyword evidence="9" id="KW-0547">Nucleotide-binding</keyword>
<dbReference type="GO" id="GO:0005524">
    <property type="term" value="F:ATP binding"/>
    <property type="evidence" value="ECO:0007669"/>
    <property type="project" value="UniProtKB-KW"/>
</dbReference>
<feature type="domain" description="Helicase ATP-binding" evidence="20">
    <location>
        <begin position="241"/>
        <end position="405"/>
    </location>
</feature>
<dbReference type="InterPro" id="IPR035979">
    <property type="entry name" value="RBD_domain_sf"/>
</dbReference>
<dbReference type="PROSITE" id="PS00028">
    <property type="entry name" value="ZINC_FINGER_C2H2_1"/>
    <property type="match status" value="1"/>
</dbReference>
<evidence type="ECO:0000256" key="8">
    <source>
        <dbReference type="ARBA" id="ARBA00022737"/>
    </source>
</evidence>
<evidence type="ECO:0000259" key="22">
    <source>
        <dbReference type="PROSITE" id="PS51873"/>
    </source>
</evidence>
<dbReference type="Pfam" id="PF24475">
    <property type="entry name" value="RBD_DEAH11"/>
    <property type="match status" value="1"/>
</dbReference>
<feature type="domain" description="RING-type" evidence="22">
    <location>
        <begin position="1493"/>
        <end position="1703"/>
    </location>
</feature>
<dbReference type="GO" id="GO:0008270">
    <property type="term" value="F:zinc ion binding"/>
    <property type="evidence" value="ECO:0007669"/>
    <property type="project" value="UniProtKB-KW"/>
</dbReference>
<evidence type="ECO:0000256" key="6">
    <source>
        <dbReference type="ARBA" id="ARBA00022679"/>
    </source>
</evidence>
<evidence type="ECO:0000259" key="19">
    <source>
        <dbReference type="PROSITE" id="PS50089"/>
    </source>
</evidence>
<dbReference type="Pfam" id="PF01485">
    <property type="entry name" value="IBR"/>
    <property type="match status" value="1"/>
</dbReference>
<protein>
    <recommendedName>
        <fullName evidence="3">RNA helicase</fullName>
        <ecNumber evidence="3">3.6.4.13</ecNumber>
    </recommendedName>
</protein>
<organism evidence="23 24">
    <name type="scientific">Cinnamomum micranthum f. kanehirae</name>
    <dbReference type="NCBI Taxonomy" id="337451"/>
    <lineage>
        <taxon>Eukaryota</taxon>
        <taxon>Viridiplantae</taxon>
        <taxon>Streptophyta</taxon>
        <taxon>Embryophyta</taxon>
        <taxon>Tracheophyta</taxon>
        <taxon>Spermatophyta</taxon>
        <taxon>Magnoliopsida</taxon>
        <taxon>Magnoliidae</taxon>
        <taxon>Laurales</taxon>
        <taxon>Lauraceae</taxon>
        <taxon>Cinnamomum</taxon>
    </lineage>
</organism>
<keyword evidence="10 18" id="KW-0863">Zinc-finger</keyword>
<dbReference type="InterPro" id="IPR001841">
    <property type="entry name" value="Znf_RING"/>
</dbReference>
<keyword evidence="24" id="KW-1185">Reference proteome</keyword>
<dbReference type="GO" id="GO:0003723">
    <property type="term" value="F:RNA binding"/>
    <property type="evidence" value="ECO:0007669"/>
    <property type="project" value="TreeGrafter"/>
</dbReference>
<feature type="domain" description="Helicase C-terminal" evidence="21">
    <location>
        <begin position="443"/>
        <end position="608"/>
    </location>
</feature>
<dbReference type="InterPro" id="IPR013083">
    <property type="entry name" value="Znf_RING/FYVE/PHD"/>
</dbReference>
<dbReference type="PROSITE" id="PS51192">
    <property type="entry name" value="HELICASE_ATP_BIND_1"/>
    <property type="match status" value="1"/>
</dbReference>
<dbReference type="Gene3D" id="3.30.40.10">
    <property type="entry name" value="Zinc/RING finger domain, C3HC4 (zinc finger)"/>
    <property type="match status" value="1"/>
</dbReference>
<dbReference type="PROSITE" id="PS51873">
    <property type="entry name" value="TRIAD"/>
    <property type="match status" value="1"/>
</dbReference>
<dbReference type="SUPFAM" id="SSF52540">
    <property type="entry name" value="P-loop containing nucleoside triphosphate hydrolases"/>
    <property type="match status" value="1"/>
</dbReference>
<dbReference type="Pfam" id="PF22191">
    <property type="entry name" value="IBR_1"/>
    <property type="match status" value="1"/>
</dbReference>
<dbReference type="Proteomes" id="UP000283530">
    <property type="component" value="Unassembled WGS sequence"/>
</dbReference>
<dbReference type="InterPro" id="IPR027417">
    <property type="entry name" value="P-loop_NTPase"/>
</dbReference>
<dbReference type="GO" id="GO:0016787">
    <property type="term" value="F:hydrolase activity"/>
    <property type="evidence" value="ECO:0007669"/>
    <property type="project" value="UniProtKB-KW"/>
</dbReference>
<dbReference type="FunFam" id="1.20.120.1750:FF:000020">
    <property type="entry name" value="ATP-dependent RNA helicase DEAH12 chloroplastic"/>
    <property type="match status" value="1"/>
</dbReference>
<dbReference type="InterPro" id="IPR056247">
    <property type="entry name" value="KH_DEAH11/12_2nd"/>
</dbReference>
<evidence type="ECO:0000256" key="14">
    <source>
        <dbReference type="ARBA" id="ARBA00022833"/>
    </source>
</evidence>
<keyword evidence="13 23" id="KW-0347">Helicase</keyword>
<dbReference type="InterPro" id="IPR017907">
    <property type="entry name" value="Znf_RING_CS"/>
</dbReference>
<dbReference type="SUPFAM" id="SSF57850">
    <property type="entry name" value="RING/U-box"/>
    <property type="match status" value="3"/>
</dbReference>
<evidence type="ECO:0000256" key="15">
    <source>
        <dbReference type="ARBA" id="ARBA00022840"/>
    </source>
</evidence>
<dbReference type="SMART" id="SM00647">
    <property type="entry name" value="IBR"/>
    <property type="match status" value="2"/>
</dbReference>
<dbReference type="CDD" id="cd18791">
    <property type="entry name" value="SF2_C_RHA"/>
    <property type="match status" value="1"/>
</dbReference>
<dbReference type="FunFam" id="1.10.10.2130:FF:000001">
    <property type="entry name" value="Pre-mRNA-splicing factor ATP-dependent RNA helicase"/>
    <property type="match status" value="1"/>
</dbReference>
<dbReference type="InterPro" id="IPR011545">
    <property type="entry name" value="DEAD/DEAH_box_helicase_dom"/>
</dbReference>
<dbReference type="Gene3D" id="1.10.10.2130">
    <property type="entry name" value="DEAH helicase family, winged-helix domain"/>
    <property type="match status" value="1"/>
</dbReference>
<dbReference type="FunFam" id="1.20.120.1080:FF:000033">
    <property type="entry name" value="RBR-type E3 ubiquitin transferase"/>
    <property type="match status" value="1"/>
</dbReference>
<dbReference type="Pfam" id="PF00270">
    <property type="entry name" value="DEAD"/>
    <property type="match status" value="1"/>
</dbReference>
<dbReference type="OrthoDB" id="10009520at2759"/>
<comment type="similarity">
    <text evidence="2">Belongs to the DEAD box helicase family. DEAH subfamily.</text>
</comment>
<evidence type="ECO:0000259" key="21">
    <source>
        <dbReference type="PROSITE" id="PS51194"/>
    </source>
</evidence>
<dbReference type="InterPro" id="IPR001650">
    <property type="entry name" value="Helicase_C-like"/>
</dbReference>
<dbReference type="InterPro" id="IPR056246">
    <property type="entry name" value="KH_DEAH11/12_1st"/>
</dbReference>
<name>A0A443PGR7_9MAGN</name>
<dbReference type="InterPro" id="IPR014001">
    <property type="entry name" value="Helicase_ATP-bd"/>
</dbReference>
<dbReference type="CDD" id="cd00590">
    <property type="entry name" value="RRM_SF"/>
    <property type="match status" value="1"/>
</dbReference>
<gene>
    <name evidence="23" type="ORF">CKAN_01902900</name>
</gene>
<evidence type="ECO:0000256" key="10">
    <source>
        <dbReference type="ARBA" id="ARBA00022771"/>
    </source>
</evidence>
<evidence type="ECO:0000256" key="18">
    <source>
        <dbReference type="PROSITE-ProRule" id="PRU00175"/>
    </source>
</evidence>
<comment type="catalytic activity">
    <reaction evidence="17">
        <text>ATP + H2O = ADP + phosphate + H(+)</text>
        <dbReference type="Rhea" id="RHEA:13065"/>
        <dbReference type="ChEBI" id="CHEBI:15377"/>
        <dbReference type="ChEBI" id="CHEBI:15378"/>
        <dbReference type="ChEBI" id="CHEBI:30616"/>
        <dbReference type="ChEBI" id="CHEBI:43474"/>
        <dbReference type="ChEBI" id="CHEBI:456216"/>
        <dbReference type="EC" id="3.6.4.13"/>
    </reaction>
</comment>
<comment type="subcellular location">
    <subcellularLocation>
        <location evidence="1">Plastid</location>
        <location evidence="1">Chloroplast</location>
    </subcellularLocation>
</comment>
<dbReference type="CDD" id="cd01610">
    <property type="entry name" value="PAP2_like"/>
    <property type="match status" value="1"/>
</dbReference>
<dbReference type="PROSITE" id="PS50089">
    <property type="entry name" value="ZF_RING_2"/>
    <property type="match status" value="1"/>
</dbReference>
<dbReference type="GO" id="GO:0009507">
    <property type="term" value="C:chloroplast"/>
    <property type="evidence" value="ECO:0007669"/>
    <property type="project" value="UniProtKB-SubCell"/>
</dbReference>
<dbReference type="InterPro" id="IPR013087">
    <property type="entry name" value="Znf_C2H2_type"/>
</dbReference>
<dbReference type="PANTHER" id="PTHR18934:SF81">
    <property type="entry name" value="ATP-DEPENDENT RNA HELICASE DEAH11, CHLOROPLASTIC-RELATED"/>
    <property type="match status" value="1"/>
</dbReference>
<keyword evidence="15" id="KW-0067">ATP-binding</keyword>
<dbReference type="CDD" id="cd17917">
    <property type="entry name" value="DEXHc_RHA-like"/>
    <property type="match status" value="1"/>
</dbReference>
<dbReference type="GO" id="GO:0003724">
    <property type="term" value="F:RNA helicase activity"/>
    <property type="evidence" value="ECO:0007669"/>
    <property type="project" value="UniProtKB-EC"/>
</dbReference>
<dbReference type="Gene3D" id="3.40.50.300">
    <property type="entry name" value="P-loop containing nucleotide triphosphate hydrolases"/>
    <property type="match status" value="2"/>
</dbReference>
<keyword evidence="4" id="KW-0150">Chloroplast</keyword>
<dbReference type="EC" id="3.6.4.13" evidence="3"/>
<dbReference type="FunFam" id="3.40.50.300:FF:002114">
    <property type="entry name" value="ATP-dependent RNA helicase DEAH12 chloroplastic"/>
    <property type="match status" value="1"/>
</dbReference>
<dbReference type="InterPro" id="IPR002464">
    <property type="entry name" value="DNA/RNA_helicase_DEAH_CS"/>
</dbReference>
<dbReference type="Pfam" id="PF24638">
    <property type="entry name" value="KH_DEAH11_1st"/>
    <property type="match status" value="1"/>
</dbReference>
<evidence type="ECO:0000256" key="9">
    <source>
        <dbReference type="ARBA" id="ARBA00022741"/>
    </source>
</evidence>
<dbReference type="Pfam" id="PF07717">
    <property type="entry name" value="OB_NTP_bind"/>
    <property type="match status" value="1"/>
</dbReference>
<keyword evidence="7" id="KW-0479">Metal-binding</keyword>
<dbReference type="InterPro" id="IPR007502">
    <property type="entry name" value="Helicase-assoc_dom"/>
</dbReference>
<keyword evidence="16" id="KW-0809">Transit peptide</keyword>
<evidence type="ECO:0000256" key="3">
    <source>
        <dbReference type="ARBA" id="ARBA00012552"/>
    </source>
</evidence>
<dbReference type="InterPro" id="IPR056244">
    <property type="entry name" value="RRM_DEAH11/12"/>
</dbReference>
<evidence type="ECO:0000256" key="4">
    <source>
        <dbReference type="ARBA" id="ARBA00022528"/>
    </source>
</evidence>
<dbReference type="InterPro" id="IPR056245">
    <property type="entry name" value="KH_DEAH11/12"/>
</dbReference>
<dbReference type="CDD" id="cd20335">
    <property type="entry name" value="BRcat_RBR"/>
    <property type="match status" value="1"/>
</dbReference>
<dbReference type="SMART" id="SM00490">
    <property type="entry name" value="HELICc"/>
    <property type="match status" value="1"/>
</dbReference>
<dbReference type="FunFam" id="3.40.50.300:FF:001279">
    <property type="entry name" value="ATP-dependent RNA helicase DEAH12 chloroplastic"/>
    <property type="match status" value="1"/>
</dbReference>
<accession>A0A443PGR7</accession>
<dbReference type="Gene3D" id="1.20.120.1750">
    <property type="match status" value="1"/>
</dbReference>
<dbReference type="SMART" id="SM00847">
    <property type="entry name" value="HA2"/>
    <property type="match status" value="1"/>
</dbReference>
<dbReference type="Pfam" id="PF24471">
    <property type="entry name" value="KH_DEAH11"/>
    <property type="match status" value="1"/>
</dbReference>
<evidence type="ECO:0000256" key="17">
    <source>
        <dbReference type="ARBA" id="ARBA00047984"/>
    </source>
</evidence>
<keyword evidence="6" id="KW-0808">Transferase</keyword>
<keyword evidence="14" id="KW-0862">Zinc</keyword>
<dbReference type="InterPro" id="IPR056248">
    <property type="entry name" value="RBD_DEAH11/12"/>
</dbReference>
<dbReference type="InterPro" id="IPR011709">
    <property type="entry name" value="DEAD-box_helicase_OB_fold"/>
</dbReference>
<dbReference type="InterPro" id="IPR044066">
    <property type="entry name" value="TRIAD_supradom"/>
</dbReference>
<dbReference type="STRING" id="337451.A0A443PGR7"/>
<evidence type="ECO:0000313" key="23">
    <source>
        <dbReference type="EMBL" id="RWR89954.1"/>
    </source>
</evidence>
<dbReference type="EMBL" id="QPKB01000008">
    <property type="protein sequence ID" value="RWR89954.1"/>
    <property type="molecule type" value="Genomic_DNA"/>
</dbReference>
<dbReference type="Pfam" id="PF24637">
    <property type="entry name" value="RRM_DEAH11"/>
    <property type="match status" value="1"/>
</dbReference>
<evidence type="ECO:0000256" key="11">
    <source>
        <dbReference type="ARBA" id="ARBA00022786"/>
    </source>
</evidence>
<dbReference type="PANTHER" id="PTHR18934">
    <property type="entry name" value="ATP-DEPENDENT RNA HELICASE"/>
    <property type="match status" value="1"/>
</dbReference>
<evidence type="ECO:0000256" key="5">
    <source>
        <dbReference type="ARBA" id="ARBA00022640"/>
    </source>
</evidence>
<dbReference type="GO" id="GO:0016740">
    <property type="term" value="F:transferase activity"/>
    <property type="evidence" value="ECO:0007669"/>
    <property type="project" value="UniProtKB-KW"/>
</dbReference>
<dbReference type="PROSITE" id="PS00518">
    <property type="entry name" value="ZF_RING_1"/>
    <property type="match status" value="1"/>
</dbReference>
<dbReference type="CDD" id="cd22585">
    <property type="entry name" value="Rcat_RBR_DEAH12-like"/>
    <property type="match status" value="1"/>
</dbReference>
<keyword evidence="11" id="KW-0833">Ubl conjugation pathway</keyword>
<comment type="caution">
    <text evidence="23">The sequence shown here is derived from an EMBL/GenBank/DDBJ whole genome shotgun (WGS) entry which is preliminary data.</text>
</comment>
<evidence type="ECO:0000256" key="12">
    <source>
        <dbReference type="ARBA" id="ARBA00022801"/>
    </source>
</evidence>
<keyword evidence="8" id="KW-0677">Repeat</keyword>
<feature type="domain" description="RING-type" evidence="19">
    <location>
        <begin position="1497"/>
        <end position="1539"/>
    </location>
</feature>
<dbReference type="Pfam" id="PF00271">
    <property type="entry name" value="Helicase_C"/>
    <property type="match status" value="1"/>
</dbReference>
<sequence>MSTRIVSNSRPGRPPFYIELLPGHRPWRKPDVEDLIGDCPSTPYCSFAFPSGHLAARVFFWQRTDALEATAFFWSRRLDGCHHLTPSLRSVSPDPSLFSDLSDRLKPVFASRVREVLEGESVRKCEKKIDGISGEIADLKKKLERRPQRLAVWDERVHKLKGLEVEKEQIVMRLEEFKAGMQCILARFDGAKVEREKSQASVDVFEFGGELDWGRIHHLMVRECRRLDESLPIYAYRRKILHHILFNQVTVLVGDTGSGKSTQLVQFLADSWPATGGSIVCTQPRKIAALSLAERVQEESSGCYEANSVVCHPTYSSAQELSSKVVFMTDHCLLQHFMHDVDSVRISYVIVDEAHERSLNTDLLLAQLKKLLLERIDLRLIIMSATADERKLSSYFFDCDTFHVMGRNFPVDIKYVPNVHAECSSVTGPNHRRGACASYVSDAIKMVYEIHRTEEDGAILVFLTSQMEVEWACENFQNCSAVVLPLHGKLSCVEQARVFKNYPGKRKVIFSTNLAETSLTIPGVKYVVDSGMVKECRFEPKNGMNMLRVSNISQSSAKQRAGRAGRTEPGKCYRLYSESDFESMPSHMEPEIQRVNLGIAVLRILSLGIKDVQDFEFVDAPCPEAINMAIRNLIQLDAVAYKNGVLELTDTGRSLVKLGTEPRLAKLILDSFHLGLGREGLVLAAVMANASSIFCRVGTDEEKLKSDCLKVPFCHRGGDLFTLLSVYMEWEAQPQESKNGWCWRNSINAKTMRRCKETVLELERCLETELDMIVPSYWLWTPHLPSSNDILLKKVILSSHTENIAVYSEYGRVGYEVALTGQHAKLHPSCSLQVYGQNPSWVIFGELLSTSSLYLVCVTSIDYECLLTVQHSLPFDLSMLESRKMQVYVLTGPGSNLLKRFCGKMNSSLHCLVSSIRTDCMDSRIGIDVDFDKLEIRVFASSKDMKKVSSVVNDALERERKWLQDECTEKRLFRGRPESPPSVALFGSGAEIKHLEVDKRYLSVEISHPNANALDDKELLIMVDQYASGFANFYKYGGIGQEGEDSEKWGKITFLSPESAEKATAMLNEVELHGSLLKVYPSRASFGGDQKMFTFPAIKAKVFWPRRRSRGVAIIKCATQDLDLVCDECNGMMIGEKVVRCALGKHMDCVILSGINEDISEPELADIIRNTTKRRIIDIFLLRAEAVNLPNTAACADALLREITSFMPNKNSAENNCMVQVFNHGPRDHAMKALVTFDGSLHLEAAKALQHIEGRVLPGFLPWQKIQCQQLFQSSVSCPAPIYFVIKKQLDSLLERFKHKKGVSFNLYKNENGSYRVTISSNATKTVAELRKPLEQLMKGKIITHPDLTPSVLQQLFSREGFVLMKSLQRETDTYILHDKHNMNVKVFGPLDAVAMVEQKLVQSLLLLHENKQLEIRLRGGHLPNTLLKELVQRFGPDLHGLTEKVPGTEFVLDTRRHILCVRGSKELKQKVEKIIFEMAQSVSDTPADVSNGVVTCPICLCEIEDCYRLEGCGHEFCRMCLIEQCEATIKSHEGFPLCCVHEGCKSKILLVDLKCLLSTDKLEELFRASLGAFVASTGGTYRFCPSPDCPAVYKVVDPDSVVEQPPFACGACFVETCRKCHMEYHESISCEKYREFKVDPDTSLIEWRKGKENVKTCPGCSRTIEKLEGCNHIECKCQRHLCWVCLEAFETSENCYSHLRTVHESIV</sequence>
<keyword evidence="5" id="KW-0934">Plastid</keyword>
<proteinExistence type="inferred from homology"/>
<dbReference type="SUPFAM" id="SSF54928">
    <property type="entry name" value="RNA-binding domain, RBD"/>
    <property type="match status" value="1"/>
</dbReference>
<dbReference type="InterPro" id="IPR042035">
    <property type="entry name" value="DEAH_win-hel_dom"/>
</dbReference>
<evidence type="ECO:0000313" key="24">
    <source>
        <dbReference type="Proteomes" id="UP000283530"/>
    </source>
</evidence>
<evidence type="ECO:0000256" key="2">
    <source>
        <dbReference type="ARBA" id="ARBA00008792"/>
    </source>
</evidence>
<evidence type="ECO:0000259" key="20">
    <source>
        <dbReference type="PROSITE" id="PS51192"/>
    </source>
</evidence>
<evidence type="ECO:0000256" key="16">
    <source>
        <dbReference type="ARBA" id="ARBA00022946"/>
    </source>
</evidence>
<dbReference type="Pfam" id="PF24641">
    <property type="entry name" value="KH_DEAH11_2nd"/>
    <property type="match status" value="1"/>
</dbReference>
<dbReference type="PROSITE" id="PS51194">
    <property type="entry name" value="HELICASE_CTER"/>
    <property type="match status" value="1"/>
</dbReference>
<dbReference type="SMART" id="SM00487">
    <property type="entry name" value="DEXDc"/>
    <property type="match status" value="1"/>
</dbReference>
<reference evidence="23 24" key="1">
    <citation type="journal article" date="2019" name="Nat. Plants">
        <title>Stout camphor tree genome fills gaps in understanding of flowering plant genome evolution.</title>
        <authorList>
            <person name="Chaw S.M."/>
            <person name="Liu Y.C."/>
            <person name="Wu Y.W."/>
            <person name="Wang H.Y."/>
            <person name="Lin C.I."/>
            <person name="Wu C.S."/>
            <person name="Ke H.M."/>
            <person name="Chang L.Y."/>
            <person name="Hsu C.Y."/>
            <person name="Yang H.T."/>
            <person name="Sudianto E."/>
            <person name="Hsu M.H."/>
            <person name="Wu K.P."/>
            <person name="Wang L.N."/>
            <person name="Leebens-Mack J.H."/>
            <person name="Tsai I.J."/>
        </authorList>
    </citation>
    <scope>NUCLEOTIDE SEQUENCE [LARGE SCALE GENOMIC DNA]</scope>
    <source>
        <strain evidence="24">cv. Chaw 1501</strain>
        <tissue evidence="23">Young leaves</tissue>
    </source>
</reference>
<dbReference type="InterPro" id="IPR002867">
    <property type="entry name" value="IBR_dom"/>
</dbReference>
<evidence type="ECO:0000256" key="7">
    <source>
        <dbReference type="ARBA" id="ARBA00022723"/>
    </source>
</evidence>
<keyword evidence="12" id="KW-0378">Hydrolase</keyword>
<dbReference type="Pfam" id="PF21010">
    <property type="entry name" value="HA2_C"/>
    <property type="match status" value="1"/>
</dbReference>